<dbReference type="InterPro" id="IPR001878">
    <property type="entry name" value="Znf_CCHC"/>
</dbReference>
<accession>A0A6L2K251</accession>
<dbReference type="EMBL" id="BKCJ010001529">
    <property type="protein sequence ID" value="GEU42135.1"/>
    <property type="molecule type" value="Genomic_DNA"/>
</dbReference>
<evidence type="ECO:0000259" key="2">
    <source>
        <dbReference type="SMART" id="SM00343"/>
    </source>
</evidence>
<feature type="compositionally biased region" description="Polar residues" evidence="1">
    <location>
        <begin position="307"/>
        <end position="317"/>
    </location>
</feature>
<dbReference type="GO" id="GO:0003676">
    <property type="term" value="F:nucleic acid binding"/>
    <property type="evidence" value="ECO:0007669"/>
    <property type="project" value="InterPro"/>
</dbReference>
<evidence type="ECO:0000313" key="3">
    <source>
        <dbReference type="EMBL" id="GEU42135.1"/>
    </source>
</evidence>
<feature type="domain" description="CCHC-type" evidence="2">
    <location>
        <begin position="111"/>
        <end position="127"/>
    </location>
</feature>
<feature type="domain" description="CCHC-type" evidence="2">
    <location>
        <begin position="337"/>
        <end position="353"/>
    </location>
</feature>
<feature type="compositionally biased region" description="Basic residues" evidence="1">
    <location>
        <begin position="290"/>
        <end position="306"/>
    </location>
</feature>
<gene>
    <name evidence="3" type="ORF">Tci_014113</name>
</gene>
<dbReference type="SMART" id="SM00343">
    <property type="entry name" value="ZnF_C2HC"/>
    <property type="match status" value="2"/>
</dbReference>
<evidence type="ECO:0000256" key="1">
    <source>
        <dbReference type="SAM" id="MobiDB-lite"/>
    </source>
</evidence>
<sequence length="428" mass="49116">MAFVSSSNNNNNNGSVNTALEVSTAGTQVNTANIDNLSDPTIYAFLASQPSSPQLVNEDLEQIHPDDLKEMDLRWQMTMLTMRDRRFLKKTRRKLTVNGNDTIGFDKSNVECYNCHKRRHFAREFRAPISQDTKHKESTRRTVPVETSASIALVSCDGLGGYDWSDQAEEGPNYALMAYTFTSSDSKIVDNCKKGLGYESYNAVSPPYIGNFMPPKPDLYYIRLDEFAVKPVVKNKSSEEETKAVRKNHDAPIVEEWVLDDEEENVTQPKIVKKTVKPSIPKIEFIKPRQQKKTARKNVKKVKHNRQNTYRPRGNQRNWNNIMSQRLRSSFKMYNKACYVCGSFDHLQANCNYHQQQFKNQKLVKPYRNHNQRVNHKFFAKKTHPYAKRNMDPKAILLKSGIVNTARQKISKTAVLVNTARQVSTANP</sequence>
<comment type="caution">
    <text evidence="3">The sequence shown here is derived from an EMBL/GenBank/DDBJ whole genome shotgun (WGS) entry which is preliminary data.</text>
</comment>
<organism evidence="3">
    <name type="scientific">Tanacetum cinerariifolium</name>
    <name type="common">Dalmatian daisy</name>
    <name type="synonym">Chrysanthemum cinerariifolium</name>
    <dbReference type="NCBI Taxonomy" id="118510"/>
    <lineage>
        <taxon>Eukaryota</taxon>
        <taxon>Viridiplantae</taxon>
        <taxon>Streptophyta</taxon>
        <taxon>Embryophyta</taxon>
        <taxon>Tracheophyta</taxon>
        <taxon>Spermatophyta</taxon>
        <taxon>Magnoliopsida</taxon>
        <taxon>eudicotyledons</taxon>
        <taxon>Gunneridae</taxon>
        <taxon>Pentapetalae</taxon>
        <taxon>asterids</taxon>
        <taxon>campanulids</taxon>
        <taxon>Asterales</taxon>
        <taxon>Asteraceae</taxon>
        <taxon>Asteroideae</taxon>
        <taxon>Anthemideae</taxon>
        <taxon>Anthemidinae</taxon>
        <taxon>Tanacetum</taxon>
    </lineage>
</organism>
<dbReference type="GO" id="GO:0008270">
    <property type="term" value="F:zinc ion binding"/>
    <property type="evidence" value="ECO:0007669"/>
    <property type="project" value="InterPro"/>
</dbReference>
<feature type="region of interest" description="Disordered" evidence="1">
    <location>
        <begin position="290"/>
        <end position="317"/>
    </location>
</feature>
<protein>
    <submittedName>
        <fullName evidence="3">Ribonuclease H-like domain-containing protein</fullName>
    </submittedName>
</protein>
<proteinExistence type="predicted"/>
<dbReference type="AlphaFoldDB" id="A0A6L2K251"/>
<reference evidence="3" key="1">
    <citation type="journal article" date="2019" name="Sci. Rep.">
        <title>Draft genome of Tanacetum cinerariifolium, the natural source of mosquito coil.</title>
        <authorList>
            <person name="Yamashiro T."/>
            <person name="Shiraishi A."/>
            <person name="Satake H."/>
            <person name="Nakayama K."/>
        </authorList>
    </citation>
    <scope>NUCLEOTIDE SEQUENCE</scope>
</reference>
<name>A0A6L2K251_TANCI</name>